<protein>
    <submittedName>
        <fullName evidence="1">33023_t:CDS:1</fullName>
    </submittedName>
</protein>
<gene>
    <name evidence="1" type="ORF">RPERSI_LOCUS1026</name>
</gene>
<dbReference type="Proteomes" id="UP000789920">
    <property type="component" value="Unassembled WGS sequence"/>
</dbReference>
<accession>A0ACA9KM78</accession>
<reference evidence="1" key="1">
    <citation type="submission" date="2021-06" db="EMBL/GenBank/DDBJ databases">
        <authorList>
            <person name="Kallberg Y."/>
            <person name="Tangrot J."/>
            <person name="Rosling A."/>
        </authorList>
    </citation>
    <scope>NUCLEOTIDE SEQUENCE</scope>
    <source>
        <strain evidence="1">MA461A</strain>
    </source>
</reference>
<name>A0ACA9KM78_9GLOM</name>
<evidence type="ECO:0000313" key="2">
    <source>
        <dbReference type="Proteomes" id="UP000789920"/>
    </source>
</evidence>
<feature type="non-terminal residue" evidence="1">
    <location>
        <position position="61"/>
    </location>
</feature>
<dbReference type="EMBL" id="CAJVQC010000848">
    <property type="protein sequence ID" value="CAG8482158.1"/>
    <property type="molecule type" value="Genomic_DNA"/>
</dbReference>
<evidence type="ECO:0000313" key="1">
    <source>
        <dbReference type="EMBL" id="CAG8482158.1"/>
    </source>
</evidence>
<sequence>MHHKDMVRFCRQLFLQMPFFNLCKILTPQVPVMHFSLPQQSEPLVHEHPGIQVMVITMVEG</sequence>
<keyword evidence="2" id="KW-1185">Reference proteome</keyword>
<comment type="caution">
    <text evidence="1">The sequence shown here is derived from an EMBL/GenBank/DDBJ whole genome shotgun (WGS) entry which is preliminary data.</text>
</comment>
<proteinExistence type="predicted"/>
<organism evidence="1 2">
    <name type="scientific">Racocetra persica</name>
    <dbReference type="NCBI Taxonomy" id="160502"/>
    <lineage>
        <taxon>Eukaryota</taxon>
        <taxon>Fungi</taxon>
        <taxon>Fungi incertae sedis</taxon>
        <taxon>Mucoromycota</taxon>
        <taxon>Glomeromycotina</taxon>
        <taxon>Glomeromycetes</taxon>
        <taxon>Diversisporales</taxon>
        <taxon>Gigasporaceae</taxon>
        <taxon>Racocetra</taxon>
    </lineage>
</organism>